<accession>A0A2U3KCP4</accession>
<proteinExistence type="inferred from homology"/>
<protein>
    <submittedName>
        <fullName evidence="3">Phenazine biosynthesis PhzC/PhzF protein</fullName>
    </submittedName>
</protein>
<dbReference type="Gene3D" id="3.10.310.10">
    <property type="entry name" value="Diaminopimelate Epimerase, Chain A, domain 1"/>
    <property type="match status" value="2"/>
</dbReference>
<dbReference type="PANTHER" id="PTHR13774">
    <property type="entry name" value="PHENAZINE BIOSYNTHESIS PROTEIN"/>
    <property type="match status" value="1"/>
</dbReference>
<comment type="similarity">
    <text evidence="1">Belongs to the PhzF family.</text>
</comment>
<feature type="active site" evidence="2">
    <location>
        <position position="42"/>
    </location>
</feature>
<evidence type="ECO:0000313" key="4">
    <source>
        <dbReference type="Proteomes" id="UP000238701"/>
    </source>
</evidence>
<sequence>MTQWDVFSSKPLEGNSLAVFSDARGLNDGEMQALAREMNLSETTFIFPRDPGIERENGVRVRIFTVQEELPFAGHPTLGTAFALRGESGAREITLDLNAGRVPVRFEETPGQPTFGEMTQIDPTFGIQHDRETVARATGLDADDFDPSLPIETISTGLPFTVAPMRSLAVIQKLRVDLARAAEYLEKTGGKFLYFVARETVDPAARLHARMLFYNGEDPATGSAAGCTAAWMVAHGVAKPDERVLIEQGIEMQRPSRIFVRASRSGNRVVNIGVGGNAIAVMRGEVVL</sequence>
<evidence type="ECO:0000256" key="1">
    <source>
        <dbReference type="ARBA" id="ARBA00008270"/>
    </source>
</evidence>
<dbReference type="Proteomes" id="UP000238701">
    <property type="component" value="Unassembled WGS sequence"/>
</dbReference>
<dbReference type="AlphaFoldDB" id="A0A2U3KCP4"/>
<dbReference type="SUPFAM" id="SSF54506">
    <property type="entry name" value="Diaminopimelate epimerase-like"/>
    <property type="match status" value="1"/>
</dbReference>
<dbReference type="EMBL" id="OMOD01000090">
    <property type="protein sequence ID" value="SPF37398.1"/>
    <property type="molecule type" value="Genomic_DNA"/>
</dbReference>
<gene>
    <name evidence="3" type="ORF">SBA1_180026</name>
</gene>
<organism evidence="3 4">
    <name type="scientific">Candidatus Sulfotelmatobacter kueseliae</name>
    <dbReference type="NCBI Taxonomy" id="2042962"/>
    <lineage>
        <taxon>Bacteria</taxon>
        <taxon>Pseudomonadati</taxon>
        <taxon>Acidobacteriota</taxon>
        <taxon>Terriglobia</taxon>
        <taxon>Terriglobales</taxon>
        <taxon>Candidatus Korobacteraceae</taxon>
        <taxon>Candidatus Sulfotelmatobacter</taxon>
    </lineage>
</organism>
<dbReference type="GO" id="GO:0016853">
    <property type="term" value="F:isomerase activity"/>
    <property type="evidence" value="ECO:0007669"/>
    <property type="project" value="TreeGrafter"/>
</dbReference>
<dbReference type="Pfam" id="PF02567">
    <property type="entry name" value="PhzC-PhzF"/>
    <property type="match status" value="1"/>
</dbReference>
<dbReference type="InterPro" id="IPR003719">
    <property type="entry name" value="Phenazine_PhzF-like"/>
</dbReference>
<evidence type="ECO:0000313" key="3">
    <source>
        <dbReference type="EMBL" id="SPF37398.1"/>
    </source>
</evidence>
<evidence type="ECO:0000256" key="2">
    <source>
        <dbReference type="PIRSR" id="PIRSR016184-1"/>
    </source>
</evidence>
<dbReference type="PANTHER" id="PTHR13774:SF32">
    <property type="entry name" value="ANTISENSE-ENHANCING SEQUENCE 1"/>
    <property type="match status" value="1"/>
</dbReference>
<reference evidence="4" key="1">
    <citation type="submission" date="2018-02" db="EMBL/GenBank/DDBJ databases">
        <authorList>
            <person name="Hausmann B."/>
        </authorList>
    </citation>
    <scope>NUCLEOTIDE SEQUENCE [LARGE SCALE GENOMIC DNA]</scope>
    <source>
        <strain evidence="4">Peat soil MAG SbA1</strain>
    </source>
</reference>
<name>A0A2U3KCP4_9BACT</name>
<dbReference type="GO" id="GO:0005737">
    <property type="term" value="C:cytoplasm"/>
    <property type="evidence" value="ECO:0007669"/>
    <property type="project" value="TreeGrafter"/>
</dbReference>
<dbReference type="PIRSF" id="PIRSF016184">
    <property type="entry name" value="PhzC_PhzF"/>
    <property type="match status" value="1"/>
</dbReference>
<dbReference type="NCBIfam" id="TIGR00654">
    <property type="entry name" value="PhzF_family"/>
    <property type="match status" value="1"/>
</dbReference>